<dbReference type="AlphaFoldDB" id="A0A934KBL2"/>
<keyword evidence="2 5" id="KW-0812">Transmembrane</keyword>
<feature type="transmembrane region" description="Helical" evidence="5">
    <location>
        <begin position="36"/>
        <end position="58"/>
    </location>
</feature>
<evidence type="ECO:0000256" key="3">
    <source>
        <dbReference type="ARBA" id="ARBA00022989"/>
    </source>
</evidence>
<comment type="subcellular location">
    <subcellularLocation>
        <location evidence="1">Endomembrane system</location>
        <topology evidence="1">Multi-pass membrane protein</topology>
    </subcellularLocation>
</comment>
<dbReference type="GO" id="GO:0012505">
    <property type="term" value="C:endomembrane system"/>
    <property type="evidence" value="ECO:0007669"/>
    <property type="project" value="UniProtKB-SubCell"/>
</dbReference>
<evidence type="ECO:0000256" key="5">
    <source>
        <dbReference type="SAM" id="Phobius"/>
    </source>
</evidence>
<dbReference type="InterPro" id="IPR052527">
    <property type="entry name" value="Metal_cation-efflux_comp"/>
</dbReference>
<keyword evidence="4 5" id="KW-0472">Membrane</keyword>
<reference evidence="6" key="1">
    <citation type="submission" date="2020-10" db="EMBL/GenBank/DDBJ databases">
        <title>Ca. Dormibacterota MAGs.</title>
        <authorList>
            <person name="Montgomery K."/>
        </authorList>
    </citation>
    <scope>NUCLEOTIDE SEQUENCE [LARGE SCALE GENOMIC DNA]</scope>
    <source>
        <strain evidence="6">SC8812_S17_10</strain>
    </source>
</reference>
<dbReference type="PANTHER" id="PTHR43847">
    <property type="entry name" value="BLL3993 PROTEIN"/>
    <property type="match status" value="1"/>
</dbReference>
<dbReference type="Pfam" id="PF04191">
    <property type="entry name" value="PEMT"/>
    <property type="match status" value="1"/>
</dbReference>
<protein>
    <submittedName>
        <fullName evidence="6">Isoprenylcysteine carboxylmethyltransferase family protein</fullName>
    </submittedName>
</protein>
<name>A0A934KBL2_9BACT</name>
<evidence type="ECO:0000256" key="1">
    <source>
        <dbReference type="ARBA" id="ARBA00004127"/>
    </source>
</evidence>
<dbReference type="Proteomes" id="UP000612893">
    <property type="component" value="Unassembled WGS sequence"/>
</dbReference>
<dbReference type="Gene3D" id="1.20.120.1630">
    <property type="match status" value="1"/>
</dbReference>
<dbReference type="PANTHER" id="PTHR43847:SF1">
    <property type="entry name" value="BLL3993 PROTEIN"/>
    <property type="match status" value="1"/>
</dbReference>
<comment type="caution">
    <text evidence="6">The sequence shown here is derived from an EMBL/GenBank/DDBJ whole genome shotgun (WGS) entry which is preliminary data.</text>
</comment>
<dbReference type="RefSeq" id="WP_338202697.1">
    <property type="nucleotide sequence ID" value="NZ_JAEKNR010000142.1"/>
</dbReference>
<dbReference type="EMBL" id="JAEKNR010000142">
    <property type="protein sequence ID" value="MBJ7599205.1"/>
    <property type="molecule type" value="Genomic_DNA"/>
</dbReference>
<gene>
    <name evidence="6" type="ORF">JF922_14170</name>
</gene>
<keyword evidence="3 5" id="KW-1133">Transmembrane helix</keyword>
<accession>A0A934KBL2</accession>
<evidence type="ECO:0000313" key="6">
    <source>
        <dbReference type="EMBL" id="MBJ7599205.1"/>
    </source>
</evidence>
<evidence type="ECO:0000256" key="2">
    <source>
        <dbReference type="ARBA" id="ARBA00022692"/>
    </source>
</evidence>
<feature type="transmembrane region" description="Helical" evidence="5">
    <location>
        <begin position="70"/>
        <end position="91"/>
    </location>
</feature>
<sequence length="193" mass="21276">MVVGGFDVVELLWLGFILYWLVAARRTASTRVREGVASSLVSNAALVLGALLLLGSAFPLGPLDARWVPAHWWVLGIGAVLTAAGLGLAVWARRHLGRNWSAQPSLKLDHQLIQTGPYAVIRHPIYSGILLALLGTALYLGQYRALLGLALFVAGLWWKARREEALLVTQFGDDYQRHRLRAGMFLPRLRHPA</sequence>
<keyword evidence="7" id="KW-1185">Reference proteome</keyword>
<dbReference type="InterPro" id="IPR007318">
    <property type="entry name" value="Phopholipid_MeTrfase"/>
</dbReference>
<organism evidence="6 7">
    <name type="scientific">Candidatus Nephthysia bennettiae</name>
    <dbReference type="NCBI Taxonomy" id="3127016"/>
    <lineage>
        <taxon>Bacteria</taxon>
        <taxon>Bacillati</taxon>
        <taxon>Candidatus Dormiibacterota</taxon>
        <taxon>Candidatus Dormibacteria</taxon>
        <taxon>Candidatus Dormibacterales</taxon>
        <taxon>Candidatus Dormibacteraceae</taxon>
        <taxon>Candidatus Nephthysia</taxon>
    </lineage>
</organism>
<evidence type="ECO:0000313" key="7">
    <source>
        <dbReference type="Proteomes" id="UP000612893"/>
    </source>
</evidence>
<evidence type="ECO:0000256" key="4">
    <source>
        <dbReference type="ARBA" id="ARBA00023136"/>
    </source>
</evidence>
<proteinExistence type="predicted"/>
<feature type="transmembrane region" description="Helical" evidence="5">
    <location>
        <begin position="6"/>
        <end position="24"/>
    </location>
</feature>